<keyword evidence="6 8" id="KW-1133">Transmembrane helix</keyword>
<evidence type="ECO:0000313" key="9">
    <source>
        <dbReference type="EMBL" id="MCK9689005.1"/>
    </source>
</evidence>
<protein>
    <submittedName>
        <fullName evidence="9">AI-2E family transporter</fullName>
    </submittedName>
</protein>
<feature type="transmembrane region" description="Helical" evidence="8">
    <location>
        <begin position="69"/>
        <end position="90"/>
    </location>
</feature>
<dbReference type="GO" id="GO:0005886">
    <property type="term" value="C:plasma membrane"/>
    <property type="evidence" value="ECO:0007669"/>
    <property type="project" value="UniProtKB-SubCell"/>
</dbReference>
<accession>A0A9X1YPQ7</accession>
<dbReference type="PANTHER" id="PTHR21716:SF53">
    <property type="entry name" value="PERMEASE PERM-RELATED"/>
    <property type="match status" value="1"/>
</dbReference>
<evidence type="ECO:0000256" key="7">
    <source>
        <dbReference type="ARBA" id="ARBA00023136"/>
    </source>
</evidence>
<dbReference type="EMBL" id="JAJLJH010000011">
    <property type="protein sequence ID" value="MCK9689005.1"/>
    <property type="molecule type" value="Genomic_DNA"/>
</dbReference>
<dbReference type="InterPro" id="IPR002549">
    <property type="entry name" value="AI-2E-like"/>
</dbReference>
<evidence type="ECO:0000256" key="1">
    <source>
        <dbReference type="ARBA" id="ARBA00004651"/>
    </source>
</evidence>
<feature type="transmembrane region" description="Helical" evidence="8">
    <location>
        <begin position="182"/>
        <end position="201"/>
    </location>
</feature>
<feature type="transmembrane region" description="Helical" evidence="8">
    <location>
        <begin position="275"/>
        <end position="294"/>
    </location>
</feature>
<dbReference type="Pfam" id="PF01594">
    <property type="entry name" value="AI-2E_transport"/>
    <property type="match status" value="2"/>
</dbReference>
<dbReference type="RefSeq" id="WP_275685051.1">
    <property type="nucleotide sequence ID" value="NZ_JAJLJH010000011.1"/>
</dbReference>
<comment type="similarity">
    <text evidence="2">Belongs to the autoinducer-2 exporter (AI-2E) (TC 2.A.86) family.</text>
</comment>
<dbReference type="AlphaFoldDB" id="A0A9X1YPQ7"/>
<gene>
    <name evidence="9" type="ORF">LPC04_25100</name>
</gene>
<feature type="transmembrane region" description="Helical" evidence="8">
    <location>
        <begin position="340"/>
        <end position="365"/>
    </location>
</feature>
<comment type="subcellular location">
    <subcellularLocation>
        <location evidence="1">Cell membrane</location>
        <topology evidence="1">Multi-pass membrane protein</topology>
    </subcellularLocation>
</comment>
<name>A0A9X1YPQ7_9BURK</name>
<keyword evidence="10" id="KW-1185">Reference proteome</keyword>
<evidence type="ECO:0000256" key="2">
    <source>
        <dbReference type="ARBA" id="ARBA00009773"/>
    </source>
</evidence>
<keyword evidence="4" id="KW-1003">Cell membrane</keyword>
<keyword evidence="7 8" id="KW-0472">Membrane</keyword>
<evidence type="ECO:0000256" key="3">
    <source>
        <dbReference type="ARBA" id="ARBA00022448"/>
    </source>
</evidence>
<reference evidence="9" key="1">
    <citation type="submission" date="2021-11" db="EMBL/GenBank/DDBJ databases">
        <title>BS-T2-15 a new species belonging to the Comamonadaceae family isolated from the soil of a French oak forest.</title>
        <authorList>
            <person name="Mieszkin S."/>
            <person name="Alain K."/>
        </authorList>
    </citation>
    <scope>NUCLEOTIDE SEQUENCE</scope>
    <source>
        <strain evidence="9">BS-T2-15</strain>
    </source>
</reference>
<sequence>MTPPPPAPPAPPALPTKFHAGGLVNAAVVLGLLYFGREVLVPITLAVILSLLIAPLVRKLRRFVRSQVWAVLGAVAVLTLLVGGLAGMIVSQVVSMAESLPQYETTIRDKLKTVQDVTTSRVLQGEAGRMMSRLGDEAGAASVPARATLEGAPLTASGAVPVEIRPRAQTPVEVISHLFSSIWGPLGRASIVLIVMVFVLLEHEALRDRFIRLLGGSDIRRTTQAFNDAGERLSRFFVSQLAVNVGVGVAVWIGLLLIGLPHGVLWAVLTSLLRFVPYVGVFIAAGSAALLAAAVDPGWTLVFELLGLFAAVELVSSQVVEPQLYGHSTGLSPLSVVVAAIFWSWIWGPIGLLLSTPLTLCLVVAGRHIKGLAFLDVLLGDTPALTLSERFYQRAMSGDHEEIVAAAQAYLKRKSFARYCDKILMPALQLATADLGKHSITPQQQATVKSTVARVIEALGTDGCRPTWRSRRGSVLDETSIGVHLRLQRERVAGHWQGPLEVPPGSVVLCIGLGSMRDDLVTELLVRILRTQEVDARHLSLEDIGRGPPPGASAGSVAMLFVVSAHPADEWERAATLLPTLRERFADAAVIALLPEGEFSTADEALDLVVHSFEEAAAEVAVRFKKTPAS</sequence>
<evidence type="ECO:0000256" key="4">
    <source>
        <dbReference type="ARBA" id="ARBA00022475"/>
    </source>
</evidence>
<comment type="caution">
    <text evidence="9">The sequence shown here is derived from an EMBL/GenBank/DDBJ whole genome shotgun (WGS) entry which is preliminary data.</text>
</comment>
<dbReference type="Proteomes" id="UP001139353">
    <property type="component" value="Unassembled WGS sequence"/>
</dbReference>
<organism evidence="9 10">
    <name type="scientific">Scleromatobacter humisilvae</name>
    <dbReference type="NCBI Taxonomy" id="2897159"/>
    <lineage>
        <taxon>Bacteria</taxon>
        <taxon>Pseudomonadati</taxon>
        <taxon>Pseudomonadota</taxon>
        <taxon>Betaproteobacteria</taxon>
        <taxon>Burkholderiales</taxon>
        <taxon>Sphaerotilaceae</taxon>
        <taxon>Scleromatobacter</taxon>
    </lineage>
</organism>
<keyword evidence="3" id="KW-0813">Transport</keyword>
<evidence type="ECO:0000256" key="5">
    <source>
        <dbReference type="ARBA" id="ARBA00022692"/>
    </source>
</evidence>
<evidence type="ECO:0000313" key="10">
    <source>
        <dbReference type="Proteomes" id="UP001139353"/>
    </source>
</evidence>
<feature type="transmembrane region" description="Helical" evidence="8">
    <location>
        <begin position="39"/>
        <end position="57"/>
    </location>
</feature>
<feature type="transmembrane region" description="Helical" evidence="8">
    <location>
        <begin position="241"/>
        <end position="269"/>
    </location>
</feature>
<evidence type="ECO:0000256" key="6">
    <source>
        <dbReference type="ARBA" id="ARBA00022989"/>
    </source>
</evidence>
<proteinExistence type="inferred from homology"/>
<keyword evidence="5 8" id="KW-0812">Transmembrane</keyword>
<dbReference type="PANTHER" id="PTHR21716">
    <property type="entry name" value="TRANSMEMBRANE PROTEIN"/>
    <property type="match status" value="1"/>
</dbReference>
<evidence type="ECO:0000256" key="8">
    <source>
        <dbReference type="SAM" id="Phobius"/>
    </source>
</evidence>
<feature type="transmembrane region" description="Helical" evidence="8">
    <location>
        <begin position="301"/>
        <end position="320"/>
    </location>
</feature>